<evidence type="ECO:0000256" key="2">
    <source>
        <dbReference type="SAM" id="SignalP"/>
    </source>
</evidence>
<dbReference type="WBParaSite" id="PDA_v2.g9099.t1">
    <property type="protein sequence ID" value="PDA_v2.g9099.t1"/>
    <property type="gene ID" value="PDA_v2.g9099"/>
</dbReference>
<reference evidence="4" key="1">
    <citation type="submission" date="2022-11" db="UniProtKB">
        <authorList>
            <consortium name="WormBaseParasite"/>
        </authorList>
    </citation>
    <scope>IDENTIFICATION</scope>
</reference>
<dbReference type="AlphaFoldDB" id="A0A914QY99"/>
<evidence type="ECO:0000256" key="1">
    <source>
        <dbReference type="SAM" id="MobiDB-lite"/>
    </source>
</evidence>
<sequence length="102" mass="10875">MVRNLCLLLFLIGAASAYEVFGLNLFGSENKPGAPSGAPAISGAPNVFPINLRPKRSGGIGAMPNDEPLFLTRKPQILGQQGPRHPLFEPRIADSNERGPLL</sequence>
<keyword evidence="3" id="KW-1185">Reference proteome</keyword>
<feature type="region of interest" description="Disordered" evidence="1">
    <location>
        <begin position="80"/>
        <end position="102"/>
    </location>
</feature>
<evidence type="ECO:0000313" key="4">
    <source>
        <dbReference type="WBParaSite" id="PDA_v2.g9099.t1"/>
    </source>
</evidence>
<name>A0A914QY99_9BILA</name>
<feature type="signal peptide" evidence="2">
    <location>
        <begin position="1"/>
        <end position="17"/>
    </location>
</feature>
<keyword evidence="2" id="KW-0732">Signal</keyword>
<dbReference type="Proteomes" id="UP000887578">
    <property type="component" value="Unplaced"/>
</dbReference>
<feature type="compositionally biased region" description="Basic and acidic residues" evidence="1">
    <location>
        <begin position="86"/>
        <end position="102"/>
    </location>
</feature>
<evidence type="ECO:0000313" key="3">
    <source>
        <dbReference type="Proteomes" id="UP000887578"/>
    </source>
</evidence>
<proteinExistence type="predicted"/>
<protein>
    <submittedName>
        <fullName evidence="4">Secreted protein</fullName>
    </submittedName>
</protein>
<organism evidence="3 4">
    <name type="scientific">Panagrolaimus davidi</name>
    <dbReference type="NCBI Taxonomy" id="227884"/>
    <lineage>
        <taxon>Eukaryota</taxon>
        <taxon>Metazoa</taxon>
        <taxon>Ecdysozoa</taxon>
        <taxon>Nematoda</taxon>
        <taxon>Chromadorea</taxon>
        <taxon>Rhabditida</taxon>
        <taxon>Tylenchina</taxon>
        <taxon>Panagrolaimomorpha</taxon>
        <taxon>Panagrolaimoidea</taxon>
        <taxon>Panagrolaimidae</taxon>
        <taxon>Panagrolaimus</taxon>
    </lineage>
</organism>
<feature type="chain" id="PRO_5038115543" evidence="2">
    <location>
        <begin position="18"/>
        <end position="102"/>
    </location>
</feature>
<accession>A0A914QY99</accession>